<keyword evidence="11" id="KW-1185">Reference proteome</keyword>
<dbReference type="InterPro" id="IPR053967">
    <property type="entry name" value="LlgE_F_G-like_D1"/>
</dbReference>
<evidence type="ECO:0000259" key="6">
    <source>
        <dbReference type="Pfam" id="PF00460"/>
    </source>
</evidence>
<evidence type="ECO:0000259" key="8">
    <source>
        <dbReference type="Pfam" id="PF07559"/>
    </source>
</evidence>
<feature type="domain" description="Flagellar hook protein FlgE/F/G-like D1" evidence="9">
    <location>
        <begin position="84"/>
        <end position="118"/>
    </location>
</feature>
<dbReference type="Pfam" id="PF06429">
    <property type="entry name" value="Flg_bbr_C"/>
    <property type="match status" value="1"/>
</dbReference>
<dbReference type="Proteomes" id="UP000075187">
    <property type="component" value="Chromosome"/>
</dbReference>
<keyword evidence="10" id="KW-0969">Cilium</keyword>
<dbReference type="PANTHER" id="PTHR30435:SF1">
    <property type="entry name" value="FLAGELLAR HOOK PROTEIN FLGE"/>
    <property type="match status" value="1"/>
</dbReference>
<gene>
    <name evidence="10" type="ORF">AWU82_25220</name>
</gene>
<keyword evidence="10" id="KW-0966">Cell projection</keyword>
<evidence type="ECO:0000313" key="11">
    <source>
        <dbReference type="Proteomes" id="UP000075187"/>
    </source>
</evidence>
<keyword evidence="4 5" id="KW-0975">Bacterial flagellum</keyword>
<evidence type="ECO:0000259" key="9">
    <source>
        <dbReference type="Pfam" id="PF22692"/>
    </source>
</evidence>
<dbReference type="PROSITE" id="PS00588">
    <property type="entry name" value="FLAGELLA_BB_ROD"/>
    <property type="match status" value="1"/>
</dbReference>
<dbReference type="SUPFAM" id="SSF117143">
    <property type="entry name" value="Flagellar hook protein flgE"/>
    <property type="match status" value="1"/>
</dbReference>
<evidence type="ECO:0000313" key="10">
    <source>
        <dbReference type="EMBL" id="AMQ86496.1"/>
    </source>
</evidence>
<organism evidence="10 11">
    <name type="scientific">Pseudomonas glycinae</name>
    <dbReference type="NCBI Taxonomy" id="1785145"/>
    <lineage>
        <taxon>Bacteria</taxon>
        <taxon>Pseudomonadati</taxon>
        <taxon>Pseudomonadota</taxon>
        <taxon>Gammaproteobacteria</taxon>
        <taxon>Pseudomonadales</taxon>
        <taxon>Pseudomonadaceae</taxon>
        <taxon>Pseudomonas</taxon>
    </lineage>
</organism>
<dbReference type="NCBIfam" id="NF004238">
    <property type="entry name" value="PRK05682.1-1"/>
    <property type="match status" value="1"/>
</dbReference>
<feature type="domain" description="Flagellar basal body rod protein N-terminal" evidence="6">
    <location>
        <begin position="4"/>
        <end position="33"/>
    </location>
</feature>
<dbReference type="InterPro" id="IPR037058">
    <property type="entry name" value="Falgellar_hook_FlgE_sf"/>
</dbReference>
<evidence type="ECO:0000259" key="7">
    <source>
        <dbReference type="Pfam" id="PF06429"/>
    </source>
</evidence>
<dbReference type="InterPro" id="IPR019776">
    <property type="entry name" value="Flagellar_basal_body_rod_CS"/>
</dbReference>
<proteinExistence type="inferred from homology"/>
<evidence type="ECO:0000256" key="5">
    <source>
        <dbReference type="RuleBase" id="RU362116"/>
    </source>
</evidence>
<dbReference type="Gene3D" id="2.60.98.20">
    <property type="entry name" value="Flagellar hook protein FlgE"/>
    <property type="match status" value="1"/>
</dbReference>
<dbReference type="Pfam" id="PF22692">
    <property type="entry name" value="LlgE_F_G_D1"/>
    <property type="match status" value="1"/>
</dbReference>
<comment type="similarity">
    <text evidence="2 5">Belongs to the flagella basal body rod proteins family.</text>
</comment>
<name>A0ABM5ZRZ2_9PSED</name>
<evidence type="ECO:0000256" key="3">
    <source>
        <dbReference type="ARBA" id="ARBA00019015"/>
    </source>
</evidence>
<evidence type="ECO:0000256" key="1">
    <source>
        <dbReference type="ARBA" id="ARBA00004117"/>
    </source>
</evidence>
<evidence type="ECO:0000256" key="4">
    <source>
        <dbReference type="ARBA" id="ARBA00023143"/>
    </source>
</evidence>
<dbReference type="InterPro" id="IPR020013">
    <property type="entry name" value="Flagellar_FlgE/F/G"/>
</dbReference>
<dbReference type="RefSeq" id="WP_064383586.1">
    <property type="nucleotide sequence ID" value="NZ_BQIG01000011.1"/>
</dbReference>
<dbReference type="Pfam" id="PF07559">
    <property type="entry name" value="FlgE_D2"/>
    <property type="match status" value="1"/>
</dbReference>
<dbReference type="InterPro" id="IPR001444">
    <property type="entry name" value="Flag_bb_rod_N"/>
</dbReference>
<dbReference type="PANTHER" id="PTHR30435">
    <property type="entry name" value="FLAGELLAR PROTEIN"/>
    <property type="match status" value="1"/>
</dbReference>
<dbReference type="EMBL" id="CP014205">
    <property type="protein sequence ID" value="AMQ86496.1"/>
    <property type="molecule type" value="Genomic_DNA"/>
</dbReference>
<dbReference type="Pfam" id="PF00460">
    <property type="entry name" value="Flg_bb_rod"/>
    <property type="match status" value="1"/>
</dbReference>
<comment type="function">
    <text evidence="5">A flexible structure which links the flagellar filament to the drive apparatus in the basal body.</text>
</comment>
<dbReference type="NCBIfam" id="TIGR03506">
    <property type="entry name" value="FlgEFG_subfam"/>
    <property type="match status" value="1"/>
</dbReference>
<reference evidence="10" key="1">
    <citation type="submission" date="2017-12" db="EMBL/GenBank/DDBJ databases">
        <title>Pseudomonas sp. MS586 complete sequence.</title>
        <authorList>
            <person name="Lu S."/>
            <person name="Deng P."/>
        </authorList>
    </citation>
    <scope>NUCLEOTIDE SEQUENCE</scope>
    <source>
        <strain evidence="10">MS586</strain>
    </source>
</reference>
<feature type="domain" description="Flagellar hook protein FlgE D2" evidence="8">
    <location>
        <begin position="162"/>
        <end position="318"/>
    </location>
</feature>
<dbReference type="InterPro" id="IPR010930">
    <property type="entry name" value="Flg_bb/hook_C_dom"/>
</dbReference>
<feature type="domain" description="Flagellar basal-body/hook protein C-terminal" evidence="7">
    <location>
        <begin position="392"/>
        <end position="436"/>
    </location>
</feature>
<dbReference type="InterPro" id="IPR011491">
    <property type="entry name" value="FlgE_D2"/>
</dbReference>
<evidence type="ECO:0000256" key="2">
    <source>
        <dbReference type="ARBA" id="ARBA00009677"/>
    </source>
</evidence>
<keyword evidence="10" id="KW-0282">Flagellum</keyword>
<dbReference type="InterPro" id="IPR037925">
    <property type="entry name" value="FlgE/F/G-like"/>
</dbReference>
<comment type="subcellular location">
    <subcellularLocation>
        <location evidence="1 5">Bacterial flagellum basal body</location>
    </subcellularLocation>
</comment>
<accession>A0ABM5ZRZ2</accession>
<sequence length="437" mass="45779">MSFNIGLSGLYAANKQLDVTGNNIANVATAGFKSSRAEFEDVYSATRLGSGSKVIGNGVRLANVSQQFTQGDINNTGNVLDMGINGSGFFTLSNNGSISYTRAGTFKVDKDGFITNTDYTSRLQGYGVDSNGKIINGVLTDLKIDTSNLAPKSTSLVTSTINLNSTAPVIDDTAVAGKFDPTNLATYTKSFSTPIYDSQGNSHVMDQYMVKTGANTWKVYTLVDGRNPDATGSDPKVTAPVASTMTFDSTGKLTQVSTPPAVISSDLKLTGWVPGTVTNGVWTANGASANPAGITISMAKTTQYNADTARSIPTQDGYATGQITNLTIDGTGTLFANFSNNQSKAIGQVALASFTNEQGLQPIGGTSWKETFASGIPGYDAPETGTLGSVVSNSLEESNVNLTNELVDLIKGQSNYQANAKTISTQSTIMQTIIQMT</sequence>
<protein>
    <recommendedName>
        <fullName evidence="3 5">Flagellar hook protein FlgE</fullName>
    </recommendedName>
</protein>